<dbReference type="PANTHER" id="PTHR23208:SF36">
    <property type="entry name" value="LYSOZYME-RELATED"/>
    <property type="match status" value="1"/>
</dbReference>
<proteinExistence type="inferred from homology"/>
<dbReference type="InterPro" id="IPR051595">
    <property type="entry name" value="GH25_Enzymes"/>
</dbReference>
<dbReference type="GO" id="GO:0003796">
    <property type="term" value="F:lysozyme activity"/>
    <property type="evidence" value="ECO:0007669"/>
    <property type="project" value="InterPro"/>
</dbReference>
<accession>A0A9N9KF32</accession>
<comment type="caution">
    <text evidence="3">The sequence shown here is derived from an EMBL/GenBank/DDBJ whole genome shotgun (WGS) entry which is preliminary data.</text>
</comment>
<dbReference type="GO" id="GO:0007165">
    <property type="term" value="P:signal transduction"/>
    <property type="evidence" value="ECO:0007669"/>
    <property type="project" value="TreeGrafter"/>
</dbReference>
<evidence type="ECO:0000313" key="3">
    <source>
        <dbReference type="EMBL" id="CAG8821999.1"/>
    </source>
</evidence>
<feature type="non-terminal residue" evidence="3">
    <location>
        <position position="181"/>
    </location>
</feature>
<dbReference type="GO" id="GO:0009253">
    <property type="term" value="P:peptidoglycan catabolic process"/>
    <property type="evidence" value="ECO:0007669"/>
    <property type="project" value="InterPro"/>
</dbReference>
<dbReference type="PROSITE" id="PS51904">
    <property type="entry name" value="GLYCOSYL_HYDROL_F25_2"/>
    <property type="match status" value="1"/>
</dbReference>
<gene>
    <name evidence="3" type="ORF">DERYTH_LOCUS27228</name>
</gene>
<dbReference type="InterPro" id="IPR002053">
    <property type="entry name" value="Glyco_hydro_25"/>
</dbReference>
<dbReference type="Gene3D" id="3.20.20.80">
    <property type="entry name" value="Glycosidases"/>
    <property type="match status" value="1"/>
</dbReference>
<comment type="similarity">
    <text evidence="1">Belongs to the glycosyl hydrolase 25 family.</text>
</comment>
<protein>
    <submittedName>
        <fullName evidence="3">16737_t:CDS:1</fullName>
    </submittedName>
</protein>
<dbReference type="GO" id="GO:0016998">
    <property type="term" value="P:cell wall macromolecule catabolic process"/>
    <property type="evidence" value="ECO:0007669"/>
    <property type="project" value="InterPro"/>
</dbReference>
<sequence length="181" mass="20644">ALGFERAIIRGYFEAHDRNPGGAIDSNFLRNYMNAKEAGYTYIDVYISPCTGRSTCKTPLQQANDLIQFINTHQMVVKKIWLWVDVDPDSGNWDLGPIKNRQILNDLHTAWQSTGLEFGIYTSQYQWELITGDNNWVLNSSLPLWYAIYDGHPSFNDYKIFGGWTQPTGKQFNGDSKFCGG</sequence>
<keyword evidence="2" id="KW-0732">Signal</keyword>
<dbReference type="AlphaFoldDB" id="A0A9N9KF32"/>
<evidence type="ECO:0000256" key="1">
    <source>
        <dbReference type="ARBA" id="ARBA00010646"/>
    </source>
</evidence>
<reference evidence="3" key="1">
    <citation type="submission" date="2021-06" db="EMBL/GenBank/DDBJ databases">
        <authorList>
            <person name="Kallberg Y."/>
            <person name="Tangrot J."/>
            <person name="Rosling A."/>
        </authorList>
    </citation>
    <scope>NUCLEOTIDE SEQUENCE</scope>
    <source>
        <strain evidence="3">MA453B</strain>
    </source>
</reference>
<dbReference type="SUPFAM" id="SSF51445">
    <property type="entry name" value="(Trans)glycosidases"/>
    <property type="match status" value="1"/>
</dbReference>
<evidence type="ECO:0000256" key="2">
    <source>
        <dbReference type="ARBA" id="ARBA00022729"/>
    </source>
</evidence>
<dbReference type="PANTHER" id="PTHR23208">
    <property type="entry name" value="LYSOZYME PROTEIN"/>
    <property type="match status" value="1"/>
</dbReference>
<dbReference type="Proteomes" id="UP000789405">
    <property type="component" value="Unassembled WGS sequence"/>
</dbReference>
<dbReference type="InterPro" id="IPR017853">
    <property type="entry name" value="GH"/>
</dbReference>
<keyword evidence="4" id="KW-1185">Reference proteome</keyword>
<name>A0A9N9KF32_9GLOM</name>
<dbReference type="EMBL" id="CAJVPY010061489">
    <property type="protein sequence ID" value="CAG8821999.1"/>
    <property type="molecule type" value="Genomic_DNA"/>
</dbReference>
<dbReference type="OrthoDB" id="2251794at2759"/>
<organism evidence="3 4">
    <name type="scientific">Dentiscutata erythropus</name>
    <dbReference type="NCBI Taxonomy" id="1348616"/>
    <lineage>
        <taxon>Eukaryota</taxon>
        <taxon>Fungi</taxon>
        <taxon>Fungi incertae sedis</taxon>
        <taxon>Mucoromycota</taxon>
        <taxon>Glomeromycotina</taxon>
        <taxon>Glomeromycetes</taxon>
        <taxon>Diversisporales</taxon>
        <taxon>Gigasporaceae</taxon>
        <taxon>Dentiscutata</taxon>
    </lineage>
</organism>
<feature type="non-terminal residue" evidence="3">
    <location>
        <position position="1"/>
    </location>
</feature>
<evidence type="ECO:0000313" key="4">
    <source>
        <dbReference type="Proteomes" id="UP000789405"/>
    </source>
</evidence>